<dbReference type="AlphaFoldDB" id="X1DT85"/>
<accession>X1DT85</accession>
<dbReference type="EMBL" id="BART01038846">
    <property type="protein sequence ID" value="GAH08179.1"/>
    <property type="molecule type" value="Genomic_DNA"/>
</dbReference>
<name>X1DT85_9ZZZZ</name>
<dbReference type="GO" id="GO:0005524">
    <property type="term" value="F:ATP binding"/>
    <property type="evidence" value="ECO:0007669"/>
    <property type="project" value="InterPro"/>
</dbReference>
<dbReference type="InterPro" id="IPR010663">
    <property type="entry name" value="Znf_FPG/IleRS"/>
</dbReference>
<dbReference type="GO" id="GO:0006418">
    <property type="term" value="P:tRNA aminoacylation for protein translation"/>
    <property type="evidence" value="ECO:0007669"/>
    <property type="project" value="InterPro"/>
</dbReference>
<feature type="non-terminal residue" evidence="2">
    <location>
        <position position="1"/>
    </location>
</feature>
<sequence>EDDTIAVRVMKADGEKCMRCWVFSETVGQFSDHPSICNKCYGILKED</sequence>
<dbReference type="Pfam" id="PF06827">
    <property type="entry name" value="zf-FPG_IleRS"/>
    <property type="match status" value="1"/>
</dbReference>
<proteinExistence type="predicted"/>
<gene>
    <name evidence="2" type="ORF">S01H4_64187</name>
</gene>
<protein>
    <recommendedName>
        <fullName evidence="1">Zinc finger FPG/IleRS-type domain-containing protein</fullName>
    </recommendedName>
</protein>
<feature type="domain" description="Zinc finger FPG/IleRS-type" evidence="1">
    <location>
        <begin position="14"/>
        <end position="41"/>
    </location>
</feature>
<evidence type="ECO:0000313" key="2">
    <source>
        <dbReference type="EMBL" id="GAH08179.1"/>
    </source>
</evidence>
<dbReference type="GO" id="GO:0004812">
    <property type="term" value="F:aminoacyl-tRNA ligase activity"/>
    <property type="evidence" value="ECO:0007669"/>
    <property type="project" value="InterPro"/>
</dbReference>
<dbReference type="SUPFAM" id="SSF47323">
    <property type="entry name" value="Anticodon-binding domain of a subclass of class I aminoacyl-tRNA synthetases"/>
    <property type="match status" value="1"/>
</dbReference>
<reference evidence="2" key="1">
    <citation type="journal article" date="2014" name="Front. Microbiol.">
        <title>High frequency of phylogenetically diverse reductive dehalogenase-homologous genes in deep subseafloor sedimentary metagenomes.</title>
        <authorList>
            <person name="Kawai M."/>
            <person name="Futagami T."/>
            <person name="Toyoda A."/>
            <person name="Takaki Y."/>
            <person name="Nishi S."/>
            <person name="Hori S."/>
            <person name="Arai W."/>
            <person name="Tsubouchi T."/>
            <person name="Morono Y."/>
            <person name="Uchiyama I."/>
            <person name="Ito T."/>
            <person name="Fujiyama A."/>
            <person name="Inagaki F."/>
            <person name="Takami H."/>
        </authorList>
    </citation>
    <scope>NUCLEOTIDE SEQUENCE</scope>
    <source>
        <strain evidence="2">Expedition CK06-06</strain>
    </source>
</reference>
<organism evidence="2">
    <name type="scientific">marine sediment metagenome</name>
    <dbReference type="NCBI Taxonomy" id="412755"/>
    <lineage>
        <taxon>unclassified sequences</taxon>
        <taxon>metagenomes</taxon>
        <taxon>ecological metagenomes</taxon>
    </lineage>
</organism>
<comment type="caution">
    <text evidence="2">The sequence shown here is derived from an EMBL/GenBank/DDBJ whole genome shotgun (WGS) entry which is preliminary data.</text>
</comment>
<dbReference type="Gene3D" id="1.10.730.20">
    <property type="match status" value="1"/>
</dbReference>
<evidence type="ECO:0000259" key="1">
    <source>
        <dbReference type="Pfam" id="PF06827"/>
    </source>
</evidence>
<dbReference type="InterPro" id="IPR009080">
    <property type="entry name" value="tRNAsynth_Ia_anticodon-bd"/>
</dbReference>